<evidence type="ECO:0000256" key="2">
    <source>
        <dbReference type="ARBA" id="ARBA00022741"/>
    </source>
</evidence>
<dbReference type="InterPro" id="IPR003439">
    <property type="entry name" value="ABC_transporter-like_ATP-bd"/>
</dbReference>
<gene>
    <name evidence="5" type="ORF">FJR48_00595</name>
</gene>
<dbReference type="Pfam" id="PF00005">
    <property type="entry name" value="ABC_tran"/>
    <property type="match status" value="1"/>
</dbReference>
<name>A0A5P8NY11_9BACT</name>
<evidence type="ECO:0000256" key="3">
    <source>
        <dbReference type="ARBA" id="ARBA00022840"/>
    </source>
</evidence>
<protein>
    <submittedName>
        <fullName evidence="5">ABC transporter ATP-binding protein</fullName>
    </submittedName>
</protein>
<reference evidence="5 6" key="1">
    <citation type="submission" date="2019-09" db="EMBL/GenBank/DDBJ databases">
        <title>Sulfurimonas gotlandica sp. nov., a chemoautotrophic and psychrotolerant epsilonproteobacterium isolated from a pelagic redoxcline, and an emended description of the genus Sulfurimonas.</title>
        <authorList>
            <person name="Wang S."/>
            <person name="Jiang L."/>
            <person name="Shao S."/>
        </authorList>
    </citation>
    <scope>NUCLEOTIDE SEQUENCE [LARGE SCALE GENOMIC DNA]</scope>
    <source>
        <strain evidence="5 6">GYSZ_1</strain>
    </source>
</reference>
<proteinExistence type="predicted"/>
<feature type="domain" description="ABC transporter" evidence="4">
    <location>
        <begin position="2"/>
        <end position="227"/>
    </location>
</feature>
<dbReference type="OrthoDB" id="5515229at2"/>
<organism evidence="5 6">
    <name type="scientific">Sulfurimonas lithotrophica</name>
    <dbReference type="NCBI Taxonomy" id="2590022"/>
    <lineage>
        <taxon>Bacteria</taxon>
        <taxon>Pseudomonadati</taxon>
        <taxon>Campylobacterota</taxon>
        <taxon>Epsilonproteobacteria</taxon>
        <taxon>Campylobacterales</taxon>
        <taxon>Sulfurimonadaceae</taxon>
        <taxon>Sulfurimonas</taxon>
    </lineage>
</organism>
<dbReference type="PROSITE" id="PS50893">
    <property type="entry name" value="ABC_TRANSPORTER_2"/>
    <property type="match status" value="1"/>
</dbReference>
<dbReference type="EMBL" id="CP043617">
    <property type="protein sequence ID" value="QFR48300.1"/>
    <property type="molecule type" value="Genomic_DNA"/>
</dbReference>
<keyword evidence="3 5" id="KW-0067">ATP-binding</keyword>
<sequence>MIEFSNFSCSFNNREILKNINLKIKDHLVILGSNGSGKSTLVKSVCKLVKYEGNILLDGKNTETYEQKELAKKVVYIPTKLEIADEFISVEEFVLLGRFAHKRSFFDYTKEDRLLVEKNLEFLKLSHLKKHSVKSLSSGEQQLIQIAQALTQQSKTIIFDEPTANLDPRNTMLIASHIRELKNSHNILVITHDLEFASSLGIDVAFIKNASVKLHNKEIDFKEMVNEYD</sequence>
<dbReference type="SMART" id="SM00382">
    <property type="entry name" value="AAA"/>
    <property type="match status" value="1"/>
</dbReference>
<accession>A0A5P8NY11</accession>
<dbReference type="GO" id="GO:0016887">
    <property type="term" value="F:ATP hydrolysis activity"/>
    <property type="evidence" value="ECO:0007669"/>
    <property type="project" value="InterPro"/>
</dbReference>
<keyword evidence="2" id="KW-0547">Nucleotide-binding</keyword>
<dbReference type="Gene3D" id="3.40.50.300">
    <property type="entry name" value="P-loop containing nucleotide triphosphate hydrolases"/>
    <property type="match status" value="1"/>
</dbReference>
<dbReference type="Proteomes" id="UP000326944">
    <property type="component" value="Chromosome"/>
</dbReference>
<evidence type="ECO:0000259" key="4">
    <source>
        <dbReference type="PROSITE" id="PS50893"/>
    </source>
</evidence>
<dbReference type="RefSeq" id="WP_152306243.1">
    <property type="nucleotide sequence ID" value="NZ_CP043617.1"/>
</dbReference>
<keyword evidence="6" id="KW-1185">Reference proteome</keyword>
<dbReference type="PANTHER" id="PTHR42734">
    <property type="entry name" value="METAL TRANSPORT SYSTEM ATP-BINDING PROTEIN TM_0124-RELATED"/>
    <property type="match status" value="1"/>
</dbReference>
<dbReference type="InterPro" id="IPR027417">
    <property type="entry name" value="P-loop_NTPase"/>
</dbReference>
<dbReference type="PANTHER" id="PTHR42734:SF20">
    <property type="entry name" value="ABC-TYPE IRON(III)-SIDEROPHORE TRANSPORT SYSTEM, ATPASE COMPONENT"/>
    <property type="match status" value="1"/>
</dbReference>
<dbReference type="SUPFAM" id="SSF52540">
    <property type="entry name" value="P-loop containing nucleoside triphosphate hydrolases"/>
    <property type="match status" value="1"/>
</dbReference>
<dbReference type="InterPro" id="IPR050153">
    <property type="entry name" value="Metal_Ion_Import_ABC"/>
</dbReference>
<dbReference type="InterPro" id="IPR003593">
    <property type="entry name" value="AAA+_ATPase"/>
</dbReference>
<dbReference type="InterPro" id="IPR017871">
    <property type="entry name" value="ABC_transporter-like_CS"/>
</dbReference>
<evidence type="ECO:0000256" key="1">
    <source>
        <dbReference type="ARBA" id="ARBA00022448"/>
    </source>
</evidence>
<dbReference type="GO" id="GO:0005524">
    <property type="term" value="F:ATP binding"/>
    <property type="evidence" value="ECO:0007669"/>
    <property type="project" value="UniProtKB-KW"/>
</dbReference>
<dbReference type="PROSITE" id="PS00211">
    <property type="entry name" value="ABC_TRANSPORTER_1"/>
    <property type="match status" value="1"/>
</dbReference>
<dbReference type="AlphaFoldDB" id="A0A5P8NY11"/>
<keyword evidence="1" id="KW-0813">Transport</keyword>
<evidence type="ECO:0000313" key="6">
    <source>
        <dbReference type="Proteomes" id="UP000326944"/>
    </source>
</evidence>
<evidence type="ECO:0000313" key="5">
    <source>
        <dbReference type="EMBL" id="QFR48300.1"/>
    </source>
</evidence>
<dbReference type="KEGG" id="sulg:FJR48_00595"/>